<sequence>MAGDDNDNDVSNLLTIGFGGSDDDSEPEEAANPNTTTSNSTTSNGNSRSDRNALSETNFQLLKQNYMPKIENGKIHKSIQLPLSSISKPDAQQLLHAVEELYFYRRYDEAVDFVRKVFSGPEVNLDQETKRLLGYYEKRCSQRTADLQTVERT</sequence>
<accession>A0AAE0MBG3</accession>
<feature type="region of interest" description="Disordered" evidence="1">
    <location>
        <begin position="1"/>
        <end position="57"/>
    </location>
</feature>
<reference evidence="2" key="2">
    <citation type="submission" date="2023-06" db="EMBL/GenBank/DDBJ databases">
        <authorList>
            <consortium name="Lawrence Berkeley National Laboratory"/>
            <person name="Haridas S."/>
            <person name="Hensen N."/>
            <person name="Bonometti L."/>
            <person name="Westerberg I."/>
            <person name="Brannstrom I.O."/>
            <person name="Guillou S."/>
            <person name="Cros-Aarteil S."/>
            <person name="Calhoun S."/>
            <person name="Kuo A."/>
            <person name="Mondo S."/>
            <person name="Pangilinan J."/>
            <person name="Riley R."/>
            <person name="Labutti K."/>
            <person name="Andreopoulos B."/>
            <person name="Lipzen A."/>
            <person name="Chen C."/>
            <person name="Yanf M."/>
            <person name="Daum C."/>
            <person name="Ng V."/>
            <person name="Clum A."/>
            <person name="Steindorff A."/>
            <person name="Ohm R."/>
            <person name="Martin F."/>
            <person name="Silar P."/>
            <person name="Natvig D."/>
            <person name="Lalanne C."/>
            <person name="Gautier V."/>
            <person name="Ament-Velasquez S.L."/>
            <person name="Kruys A."/>
            <person name="Hutchinson M.I."/>
            <person name="Powell A.J."/>
            <person name="Barry K."/>
            <person name="Miller A.N."/>
            <person name="Grigoriev I.V."/>
            <person name="Debuchy R."/>
            <person name="Gladieux P."/>
            <person name="Thoren M.H."/>
            <person name="Johannesson H."/>
        </authorList>
    </citation>
    <scope>NUCLEOTIDE SEQUENCE</scope>
    <source>
        <strain evidence="2">CBS 118394</strain>
    </source>
</reference>
<dbReference type="Proteomes" id="UP001283341">
    <property type="component" value="Unassembled WGS sequence"/>
</dbReference>
<name>A0AAE0MBG3_9PEZI</name>
<proteinExistence type="predicted"/>
<dbReference type="AlphaFoldDB" id="A0AAE0MBG3"/>
<dbReference type="EMBL" id="JAUEDM010000002">
    <property type="protein sequence ID" value="KAK3326431.1"/>
    <property type="molecule type" value="Genomic_DNA"/>
</dbReference>
<organism evidence="2 3">
    <name type="scientific">Apodospora peruviana</name>
    <dbReference type="NCBI Taxonomy" id="516989"/>
    <lineage>
        <taxon>Eukaryota</taxon>
        <taxon>Fungi</taxon>
        <taxon>Dikarya</taxon>
        <taxon>Ascomycota</taxon>
        <taxon>Pezizomycotina</taxon>
        <taxon>Sordariomycetes</taxon>
        <taxon>Sordariomycetidae</taxon>
        <taxon>Sordariales</taxon>
        <taxon>Lasiosphaeriaceae</taxon>
        <taxon>Apodospora</taxon>
    </lineage>
</organism>
<evidence type="ECO:0000313" key="2">
    <source>
        <dbReference type="EMBL" id="KAK3326431.1"/>
    </source>
</evidence>
<gene>
    <name evidence="2" type="ORF">B0H66DRAFT_550922</name>
</gene>
<feature type="compositionally biased region" description="Low complexity" evidence="1">
    <location>
        <begin position="32"/>
        <end position="47"/>
    </location>
</feature>
<keyword evidence="3" id="KW-1185">Reference proteome</keyword>
<evidence type="ECO:0000256" key="1">
    <source>
        <dbReference type="SAM" id="MobiDB-lite"/>
    </source>
</evidence>
<protein>
    <submittedName>
        <fullName evidence="2">Uncharacterized protein</fullName>
    </submittedName>
</protein>
<reference evidence="2" key="1">
    <citation type="journal article" date="2023" name="Mol. Phylogenet. Evol.">
        <title>Genome-scale phylogeny and comparative genomics of the fungal order Sordariales.</title>
        <authorList>
            <person name="Hensen N."/>
            <person name="Bonometti L."/>
            <person name="Westerberg I."/>
            <person name="Brannstrom I.O."/>
            <person name="Guillou S."/>
            <person name="Cros-Aarteil S."/>
            <person name="Calhoun S."/>
            <person name="Haridas S."/>
            <person name="Kuo A."/>
            <person name="Mondo S."/>
            <person name="Pangilinan J."/>
            <person name="Riley R."/>
            <person name="LaButti K."/>
            <person name="Andreopoulos B."/>
            <person name="Lipzen A."/>
            <person name="Chen C."/>
            <person name="Yan M."/>
            <person name="Daum C."/>
            <person name="Ng V."/>
            <person name="Clum A."/>
            <person name="Steindorff A."/>
            <person name="Ohm R.A."/>
            <person name="Martin F."/>
            <person name="Silar P."/>
            <person name="Natvig D.O."/>
            <person name="Lalanne C."/>
            <person name="Gautier V."/>
            <person name="Ament-Velasquez S.L."/>
            <person name="Kruys A."/>
            <person name="Hutchinson M.I."/>
            <person name="Powell A.J."/>
            <person name="Barry K."/>
            <person name="Miller A.N."/>
            <person name="Grigoriev I.V."/>
            <person name="Debuchy R."/>
            <person name="Gladieux P."/>
            <person name="Hiltunen Thoren M."/>
            <person name="Johannesson H."/>
        </authorList>
    </citation>
    <scope>NUCLEOTIDE SEQUENCE</scope>
    <source>
        <strain evidence="2">CBS 118394</strain>
    </source>
</reference>
<comment type="caution">
    <text evidence="2">The sequence shown here is derived from an EMBL/GenBank/DDBJ whole genome shotgun (WGS) entry which is preliminary data.</text>
</comment>
<evidence type="ECO:0000313" key="3">
    <source>
        <dbReference type="Proteomes" id="UP001283341"/>
    </source>
</evidence>